<keyword evidence="5 12" id="KW-0812">Transmembrane</keyword>
<gene>
    <name evidence="15" type="ORF">MNBD_IGNAVI01-2964</name>
</gene>
<dbReference type="CDD" id="cd08168">
    <property type="entry name" value="Cytochrom_C3"/>
    <property type="match status" value="2"/>
</dbReference>
<dbReference type="Gene3D" id="1.10.287.3080">
    <property type="match status" value="1"/>
</dbReference>
<feature type="transmembrane region" description="Helical" evidence="12">
    <location>
        <begin position="645"/>
        <end position="664"/>
    </location>
</feature>
<dbReference type="AlphaFoldDB" id="A0A3B1DHI5"/>
<proteinExistence type="predicted"/>
<keyword evidence="7" id="KW-0732">Signal</keyword>
<keyword evidence="10" id="KW-0408">Iron</keyword>
<keyword evidence="9 12" id="KW-1133">Transmembrane helix</keyword>
<evidence type="ECO:0000259" key="13">
    <source>
        <dbReference type="Pfam" id="PF01292"/>
    </source>
</evidence>
<dbReference type="GO" id="GO:0030313">
    <property type="term" value="C:cell envelope"/>
    <property type="evidence" value="ECO:0007669"/>
    <property type="project" value="UniProtKB-SubCell"/>
</dbReference>
<feature type="domain" description="Cytochrome b561 bacterial/Ni-hydrogenase" evidence="13">
    <location>
        <begin position="529"/>
        <end position="707"/>
    </location>
</feature>
<dbReference type="Pfam" id="PF01292">
    <property type="entry name" value="Ni_hydr_CYTB"/>
    <property type="match status" value="1"/>
</dbReference>
<keyword evidence="3" id="KW-0813">Transport</keyword>
<feature type="domain" description="Tetrahaem cytochrome" evidence="14">
    <location>
        <begin position="40"/>
        <end position="124"/>
    </location>
</feature>
<evidence type="ECO:0000256" key="9">
    <source>
        <dbReference type="ARBA" id="ARBA00022989"/>
    </source>
</evidence>
<keyword evidence="8" id="KW-0249">Electron transport</keyword>
<keyword evidence="4" id="KW-0349">Heme</keyword>
<dbReference type="GO" id="GO:0046872">
    <property type="term" value="F:metal ion binding"/>
    <property type="evidence" value="ECO:0007669"/>
    <property type="project" value="UniProtKB-KW"/>
</dbReference>
<keyword evidence="6" id="KW-0479">Metal-binding</keyword>
<evidence type="ECO:0000256" key="2">
    <source>
        <dbReference type="ARBA" id="ARBA00004196"/>
    </source>
</evidence>
<accession>A0A3B1DHI5</accession>
<evidence type="ECO:0000256" key="3">
    <source>
        <dbReference type="ARBA" id="ARBA00022448"/>
    </source>
</evidence>
<feature type="transmembrane region" description="Helical" evidence="12">
    <location>
        <begin position="531"/>
        <end position="554"/>
    </location>
</feature>
<dbReference type="EMBL" id="UOGD01000404">
    <property type="protein sequence ID" value="VAX28127.1"/>
    <property type="molecule type" value="Genomic_DNA"/>
</dbReference>
<dbReference type="InterPro" id="IPR051829">
    <property type="entry name" value="Multiheme_Cytochr_ET"/>
</dbReference>
<evidence type="ECO:0000256" key="6">
    <source>
        <dbReference type="ARBA" id="ARBA00022723"/>
    </source>
</evidence>
<feature type="transmembrane region" description="Helical" evidence="12">
    <location>
        <begin position="574"/>
        <end position="596"/>
    </location>
</feature>
<dbReference type="SUPFAM" id="SSF48695">
    <property type="entry name" value="Multiheme cytochromes"/>
    <property type="match status" value="2"/>
</dbReference>
<evidence type="ECO:0000259" key="14">
    <source>
        <dbReference type="Pfam" id="PF14537"/>
    </source>
</evidence>
<dbReference type="InterPro" id="IPR036280">
    <property type="entry name" value="Multihaem_cyt_sf"/>
</dbReference>
<evidence type="ECO:0000256" key="5">
    <source>
        <dbReference type="ARBA" id="ARBA00022692"/>
    </source>
</evidence>
<feature type="transmembrane region" description="Helical" evidence="12">
    <location>
        <begin position="684"/>
        <end position="705"/>
    </location>
</feature>
<dbReference type="PANTHER" id="PTHR35038:SF6">
    <property type="entry name" value="SURFACE LOCALIZED DECAHEME CYTOCHROME C LIPOPROTEIN"/>
    <property type="match status" value="1"/>
</dbReference>
<dbReference type="InterPro" id="IPR012286">
    <property type="entry name" value="Tetrahaem_cytochrome"/>
</dbReference>
<keyword evidence="11 12" id="KW-0472">Membrane</keyword>
<dbReference type="GO" id="GO:0016020">
    <property type="term" value="C:membrane"/>
    <property type="evidence" value="ECO:0007669"/>
    <property type="project" value="UniProtKB-SubCell"/>
</dbReference>
<dbReference type="Pfam" id="PF14537">
    <property type="entry name" value="Cytochrom_c3_2"/>
    <property type="match status" value="1"/>
</dbReference>
<dbReference type="InterPro" id="IPR011577">
    <property type="entry name" value="Cyt_b561_bac/Ni-Hgenase"/>
</dbReference>
<evidence type="ECO:0000256" key="4">
    <source>
        <dbReference type="ARBA" id="ARBA00022617"/>
    </source>
</evidence>
<evidence type="ECO:0000256" key="1">
    <source>
        <dbReference type="ARBA" id="ARBA00004141"/>
    </source>
</evidence>
<evidence type="ECO:0000313" key="15">
    <source>
        <dbReference type="EMBL" id="VAX28127.1"/>
    </source>
</evidence>
<evidence type="ECO:0000256" key="8">
    <source>
        <dbReference type="ARBA" id="ARBA00022982"/>
    </source>
</evidence>
<evidence type="ECO:0000256" key="7">
    <source>
        <dbReference type="ARBA" id="ARBA00022729"/>
    </source>
</evidence>
<sequence>MIRIFYLLLFATLFFSNTYSKDLDCADCHDDVHIKGVHQDILDCTDCHDDVVDESHSDTGAKKVQCISCHDEKYLTTEKSDIHHRLKDIIKNPPTCVSCHGMHSIISPSKYKNPTKRICGKCHTKGKVVFPSRYHIKQKAAKECYECHDKEEYEPIVVKSIHKDLTCIDCHNYVSKNIEAHQDSLKPNQVSNCYACHDDIAKIHKKSIHGISLAEGIEDAAKCWDCHGSHDIRNVKDDDSRVNDKNIGQTCGACHDDPDFEKKHKMSFKFPERTYSKSIHGILNISGDKKSASCVSCHGVHDIKNRVQVGSQISPINLPNTCAKCHSEVVAQYKNSIHWIRVQRGIKEAPVCNDCHSEHSIAEINDKDKKKNLLRMQKNTCIRCHADKTMNKKFGESGKQVAQYLNSYHGLASLRGGNNNAALCIDCHGVHSIWPKSNPASSVNENNVTHTCRKCHKKATEVFAKSYSHESESKQAQKVENLVTTIYFWLIIVVIGGMFAHNFIIFAYELRRKRRKEKNVISLPRFTKNEVVQHLLLLTSFLILAITGFALKYPTSFWAEGLLNLGMTETVRQLIHRVSAVVMITLSIYHVGYLLLTPRGRDVLKEMLPKFDDLKGVVDNLMFYLRLTKKHPRFNQYDYAEKAEYWALIWGTFVMGATGFILWFPTTVGNWAPIWLIKVSEIIHFYEAILASLAILVWHWFFVIYHPKEYPMSFTWIDGKMSMEKYRHHHENSFRRILLEWHDYYINQKDESKLGNYTKLIMSTLEKNGFDPEEVLQNELNNDPELRVWFENQISKEKD</sequence>
<dbReference type="GO" id="GO:0016491">
    <property type="term" value="F:oxidoreductase activity"/>
    <property type="evidence" value="ECO:0007669"/>
    <property type="project" value="TreeGrafter"/>
</dbReference>
<protein>
    <submittedName>
        <fullName evidence="15">Uncharacterized protein</fullName>
    </submittedName>
</protein>
<dbReference type="Gene3D" id="1.20.950.20">
    <property type="entry name" value="Transmembrane di-heme cytochromes, Chain C"/>
    <property type="match status" value="1"/>
</dbReference>
<dbReference type="Gene3D" id="1.10.720.180">
    <property type="match status" value="1"/>
</dbReference>
<reference evidence="15" key="1">
    <citation type="submission" date="2018-06" db="EMBL/GenBank/DDBJ databases">
        <authorList>
            <person name="Zhirakovskaya E."/>
        </authorList>
    </citation>
    <scope>NUCLEOTIDE SEQUENCE</scope>
</reference>
<evidence type="ECO:0000256" key="11">
    <source>
        <dbReference type="ARBA" id="ARBA00023136"/>
    </source>
</evidence>
<comment type="subcellular location">
    <subcellularLocation>
        <location evidence="2">Cell envelope</location>
    </subcellularLocation>
    <subcellularLocation>
        <location evidence="1">Membrane</location>
        <topology evidence="1">Multi-pass membrane protein</topology>
    </subcellularLocation>
</comment>
<dbReference type="PANTHER" id="PTHR35038">
    <property type="entry name" value="DISSIMILATORY SULFITE REDUCTASE SIRA"/>
    <property type="match status" value="1"/>
</dbReference>
<dbReference type="GO" id="GO:0009055">
    <property type="term" value="F:electron transfer activity"/>
    <property type="evidence" value="ECO:0007669"/>
    <property type="project" value="InterPro"/>
</dbReference>
<evidence type="ECO:0000256" key="12">
    <source>
        <dbReference type="SAM" id="Phobius"/>
    </source>
</evidence>
<feature type="transmembrane region" description="Helical" evidence="12">
    <location>
        <begin position="486"/>
        <end position="510"/>
    </location>
</feature>
<evidence type="ECO:0000256" key="10">
    <source>
        <dbReference type="ARBA" id="ARBA00023004"/>
    </source>
</evidence>
<name>A0A3B1DHI5_9ZZZZ</name>
<dbReference type="Gene3D" id="1.10.1130.10">
    <property type="entry name" value="Flavocytochrome C3, Chain A"/>
    <property type="match status" value="2"/>
</dbReference>
<organism evidence="15">
    <name type="scientific">hydrothermal vent metagenome</name>
    <dbReference type="NCBI Taxonomy" id="652676"/>
    <lineage>
        <taxon>unclassified sequences</taxon>
        <taxon>metagenomes</taxon>
        <taxon>ecological metagenomes</taxon>
    </lineage>
</organism>